<evidence type="ECO:0000256" key="5">
    <source>
        <dbReference type="ARBA" id="ARBA00044197"/>
    </source>
</evidence>
<proteinExistence type="inferred from homology"/>
<reference evidence="8 9" key="1">
    <citation type="submission" date="2018-04" db="EMBL/GenBank/DDBJ databases">
        <title>Thalassorhabdus spongiae gen. nov., sp. nov., isolated from a marine sponge in South-West Iceland.</title>
        <authorList>
            <person name="Knobloch S."/>
            <person name="Daussin A."/>
            <person name="Johannsson R."/>
            <person name="Marteinsson V.T."/>
        </authorList>
    </citation>
    <scope>NUCLEOTIDE SEQUENCE [LARGE SCALE GENOMIC DNA]</scope>
    <source>
        <strain evidence="8 9">Hp12</strain>
    </source>
</reference>
<dbReference type="CDD" id="cd00534">
    <property type="entry name" value="DHNA_DHNTPE"/>
    <property type="match status" value="1"/>
</dbReference>
<sequence>MIRVKIQNLRLRTYIGFNEAEQKNRQDVVINIEFCYPKNDARFSDDVTDAVNYRTISKQVITLVEDGRFMLLEKLCQSILDQVQDNPGITSARVEVEKPHALRFADSVSVALEYQNQA</sequence>
<dbReference type="GO" id="GO:0005829">
    <property type="term" value="C:cytosol"/>
    <property type="evidence" value="ECO:0007669"/>
    <property type="project" value="TreeGrafter"/>
</dbReference>
<comment type="similarity">
    <text evidence="1">Belongs to the DHNA family.</text>
</comment>
<dbReference type="Pfam" id="PF02152">
    <property type="entry name" value="FolB"/>
    <property type="match status" value="1"/>
</dbReference>
<name>A0A2V1H1Y6_9GAMM</name>
<dbReference type="InterPro" id="IPR006157">
    <property type="entry name" value="FolB_dom"/>
</dbReference>
<dbReference type="OrthoDB" id="1121389at2"/>
<evidence type="ECO:0000256" key="4">
    <source>
        <dbReference type="ARBA" id="ARBA00044039"/>
    </source>
</evidence>
<evidence type="ECO:0000256" key="2">
    <source>
        <dbReference type="ARBA" id="ARBA00023235"/>
    </source>
</evidence>
<evidence type="ECO:0000259" key="7">
    <source>
        <dbReference type="SMART" id="SM00905"/>
    </source>
</evidence>
<accession>A0A2V1H1Y6</accession>
<dbReference type="RefSeq" id="WP_116686525.1">
    <property type="nucleotide sequence ID" value="NZ_CAWNYD010000002.1"/>
</dbReference>
<dbReference type="GO" id="GO:0006760">
    <property type="term" value="P:folic acid-containing compound metabolic process"/>
    <property type="evidence" value="ECO:0007669"/>
    <property type="project" value="InterPro"/>
</dbReference>
<evidence type="ECO:0000313" key="8">
    <source>
        <dbReference type="EMBL" id="PVZ70452.1"/>
    </source>
</evidence>
<dbReference type="Proteomes" id="UP000244906">
    <property type="component" value="Unassembled WGS sequence"/>
</dbReference>
<dbReference type="GO" id="GO:0008719">
    <property type="term" value="F:dihydroneopterin triphosphate 2'-epimerase activity"/>
    <property type="evidence" value="ECO:0007669"/>
    <property type="project" value="UniProtKB-EC"/>
</dbReference>
<evidence type="ECO:0000256" key="1">
    <source>
        <dbReference type="ARBA" id="ARBA00005708"/>
    </source>
</evidence>
<comment type="catalytic activity">
    <reaction evidence="3">
        <text>7,8-dihydroneopterin 3'-triphosphate = 7,8-dihydromonapterin 3'-triphosphate</text>
        <dbReference type="Rhea" id="RHEA:28346"/>
        <dbReference type="ChEBI" id="CHEBI:58462"/>
        <dbReference type="ChEBI" id="CHEBI:61186"/>
        <dbReference type="EC" id="5.1.99.7"/>
    </reaction>
</comment>
<gene>
    <name evidence="8" type="ORF">DC094_07650</name>
</gene>
<dbReference type="InterPro" id="IPR043133">
    <property type="entry name" value="GTP-CH-I_C/QueF"/>
</dbReference>
<dbReference type="AlphaFoldDB" id="A0A2V1H1Y6"/>
<dbReference type="EMBL" id="QDDL01000002">
    <property type="protein sequence ID" value="PVZ70452.1"/>
    <property type="molecule type" value="Genomic_DNA"/>
</dbReference>
<evidence type="ECO:0000313" key="9">
    <source>
        <dbReference type="Proteomes" id="UP000244906"/>
    </source>
</evidence>
<evidence type="ECO:0000256" key="3">
    <source>
        <dbReference type="ARBA" id="ARBA00043806"/>
    </source>
</evidence>
<evidence type="ECO:0000256" key="6">
    <source>
        <dbReference type="ARBA" id="ARBA00044306"/>
    </source>
</evidence>
<keyword evidence="9" id="KW-1185">Reference proteome</keyword>
<dbReference type="InterPro" id="IPR006156">
    <property type="entry name" value="Dihydroneopterin_aldolase"/>
</dbReference>
<dbReference type="EC" id="5.1.99.7" evidence="4"/>
<dbReference type="NCBIfam" id="NF008418">
    <property type="entry name" value="PRK11245.1"/>
    <property type="match status" value="1"/>
</dbReference>
<keyword evidence="2" id="KW-0413">Isomerase</keyword>
<dbReference type="GO" id="GO:0004150">
    <property type="term" value="F:dihydroneopterin aldolase activity"/>
    <property type="evidence" value="ECO:0007669"/>
    <property type="project" value="InterPro"/>
</dbReference>
<organism evidence="8 9">
    <name type="scientific">Pelagibaculum spongiae</name>
    <dbReference type="NCBI Taxonomy" id="2080658"/>
    <lineage>
        <taxon>Bacteria</taxon>
        <taxon>Pseudomonadati</taxon>
        <taxon>Pseudomonadota</taxon>
        <taxon>Gammaproteobacteria</taxon>
        <taxon>Oceanospirillales</taxon>
        <taxon>Pelagibaculum</taxon>
    </lineage>
</organism>
<dbReference type="SUPFAM" id="SSF55620">
    <property type="entry name" value="Tetrahydrobiopterin biosynthesis enzymes-like"/>
    <property type="match status" value="1"/>
</dbReference>
<comment type="caution">
    <text evidence="8">The sequence shown here is derived from an EMBL/GenBank/DDBJ whole genome shotgun (WGS) entry which is preliminary data.</text>
</comment>
<protein>
    <recommendedName>
        <fullName evidence="5">Dihydroneopterin triphosphate 2'-epimerase</fullName>
        <ecNumber evidence="4">5.1.99.7</ecNumber>
    </recommendedName>
    <alternativeName>
        <fullName evidence="6">D-erythro-7,8-dihydroneopterin triphosphate epimerase</fullName>
    </alternativeName>
</protein>
<dbReference type="SMART" id="SM00905">
    <property type="entry name" value="FolB"/>
    <property type="match status" value="1"/>
</dbReference>
<dbReference type="NCBIfam" id="TIGR00526">
    <property type="entry name" value="folB_dom"/>
    <property type="match status" value="1"/>
</dbReference>
<dbReference type="PANTHER" id="PTHR42844">
    <property type="entry name" value="DIHYDRONEOPTERIN ALDOLASE 1-RELATED"/>
    <property type="match status" value="1"/>
</dbReference>
<dbReference type="Gene3D" id="3.30.1130.10">
    <property type="match status" value="1"/>
</dbReference>
<dbReference type="PANTHER" id="PTHR42844:SF10">
    <property type="entry name" value="DIHYDRONEOPTERIN TRIPHOSPHATE 2'-EPIMERASE"/>
    <property type="match status" value="1"/>
</dbReference>
<feature type="domain" description="Dihydroneopterin aldolase/epimerase" evidence="7">
    <location>
        <begin position="4"/>
        <end position="114"/>
    </location>
</feature>